<dbReference type="EMBL" id="JAJJMN010000001">
    <property type="protein sequence ID" value="MCC9016466.1"/>
    <property type="molecule type" value="Genomic_DNA"/>
</dbReference>
<dbReference type="RefSeq" id="WP_229998453.1">
    <property type="nucleotide sequence ID" value="NZ_JAJJMN010000001.1"/>
</dbReference>
<evidence type="ECO:0008006" key="3">
    <source>
        <dbReference type="Google" id="ProtNLM"/>
    </source>
</evidence>
<gene>
    <name evidence="1" type="ORF">LNQ34_01595</name>
</gene>
<dbReference type="Proteomes" id="UP001430700">
    <property type="component" value="Unassembled WGS sequence"/>
</dbReference>
<accession>A0ABS8LV58</accession>
<evidence type="ECO:0000313" key="2">
    <source>
        <dbReference type="Proteomes" id="UP001430700"/>
    </source>
</evidence>
<keyword evidence="2" id="KW-1185">Reference proteome</keyword>
<dbReference type="PROSITE" id="PS51257">
    <property type="entry name" value="PROKAR_LIPOPROTEIN"/>
    <property type="match status" value="1"/>
</dbReference>
<proteinExistence type="predicted"/>
<organism evidence="1 2">
    <name type="scientific">Flavobacterium lipolyticum</name>
    <dbReference type="NCBI Taxonomy" id="2893754"/>
    <lineage>
        <taxon>Bacteria</taxon>
        <taxon>Pseudomonadati</taxon>
        <taxon>Bacteroidota</taxon>
        <taxon>Flavobacteriia</taxon>
        <taxon>Flavobacteriales</taxon>
        <taxon>Flavobacteriaceae</taxon>
        <taxon>Flavobacterium</taxon>
    </lineage>
</organism>
<reference evidence="1" key="1">
    <citation type="submission" date="2021-11" db="EMBL/GenBank/DDBJ databases">
        <title>Description of novel Flavobacterium species.</title>
        <authorList>
            <person name="Saticioglu I.B."/>
            <person name="Ay H."/>
            <person name="Altun S."/>
            <person name="Duman M."/>
        </authorList>
    </citation>
    <scope>NUCLEOTIDE SEQUENCE</scope>
    <source>
        <strain evidence="1">F-126</strain>
    </source>
</reference>
<comment type="caution">
    <text evidence="1">The sequence shown here is derived from an EMBL/GenBank/DDBJ whole genome shotgun (WGS) entry which is preliminary data.</text>
</comment>
<sequence>MKKVLFLFLFLFAVSCSKDKKIQPLASIEKIEYIDLDYGKQPGVIINIKVNDSIIAKKLKNKELREFVIYSIKKEDRNYFFYEVWKTPIRKENTFSFLIRTSYFSPNILDKEKSIWNKDNITKALSGDIGLIFNKDSIRVKPGKDRKITIQLIKD</sequence>
<evidence type="ECO:0000313" key="1">
    <source>
        <dbReference type="EMBL" id="MCC9016466.1"/>
    </source>
</evidence>
<protein>
    <recommendedName>
        <fullName evidence="3">DUF1425 domain-containing protein</fullName>
    </recommendedName>
</protein>
<name>A0ABS8LV58_9FLAO</name>